<evidence type="ECO:0000313" key="6">
    <source>
        <dbReference type="EMBL" id="TMR20878.1"/>
    </source>
</evidence>
<dbReference type="PANTHER" id="PTHR43248:SF29">
    <property type="entry name" value="TRIPEPTIDYL AMINOPEPTIDASE"/>
    <property type="match status" value="1"/>
</dbReference>
<proteinExistence type="inferred from homology"/>
<dbReference type="InterPro" id="IPR000073">
    <property type="entry name" value="AB_hydrolase_1"/>
</dbReference>
<dbReference type="InterPro" id="IPR013595">
    <property type="entry name" value="Pept_S33_TAP-like_C"/>
</dbReference>
<keyword evidence="2" id="KW-0732">Signal</keyword>
<dbReference type="InterPro" id="IPR029058">
    <property type="entry name" value="AB_hydrolase_fold"/>
</dbReference>
<reference evidence="6 7" key="1">
    <citation type="submission" date="2019-05" db="EMBL/GenBank/DDBJ databases">
        <title>Draft genome sequence of Nonomuraea turkmeniaca DSM 43926.</title>
        <authorList>
            <person name="Saricaoglu S."/>
            <person name="Isik K."/>
        </authorList>
    </citation>
    <scope>NUCLEOTIDE SEQUENCE [LARGE SCALE GENOMIC DNA]</scope>
    <source>
        <strain evidence="6 7">DSM 43926</strain>
    </source>
</reference>
<keyword evidence="7" id="KW-1185">Reference proteome</keyword>
<evidence type="ECO:0000256" key="1">
    <source>
        <dbReference type="ARBA" id="ARBA00010088"/>
    </source>
</evidence>
<dbReference type="AlphaFoldDB" id="A0A5S4FJF9"/>
<gene>
    <name evidence="6" type="ORF">ETD86_17275</name>
</gene>
<feature type="domain" description="AB hydrolase-1" evidence="4">
    <location>
        <begin position="130"/>
        <end position="281"/>
    </location>
</feature>
<evidence type="ECO:0000313" key="7">
    <source>
        <dbReference type="Proteomes" id="UP000309128"/>
    </source>
</evidence>
<evidence type="ECO:0000259" key="4">
    <source>
        <dbReference type="Pfam" id="PF00561"/>
    </source>
</evidence>
<comment type="caution">
    <text evidence="6">The sequence shown here is derived from an EMBL/GenBank/DDBJ whole genome shotgun (WGS) entry which is preliminary data.</text>
</comment>
<dbReference type="InterPro" id="IPR051601">
    <property type="entry name" value="Serine_prot/Carboxylest_S33"/>
</dbReference>
<sequence>MVVATPFHPRGQHMPRLASVPRHVPRRRRLAVIGMSLIAAVLMAMLPTPPAFAGEAAEPDTTALAGPLARQQITWEPCGLGSVTAEQEAALRLACATVTVPRDWHDPKDGHTLQVRISRTVATGADRKGILLVNPGGPGGSGLSLAPYVALAGPAVGEHYDVIGFDPRGVGQSTPLWCSVTFDSEIHNTNDKITQAKVAGCRSTELTKYITTEQTTYDMDFIRGLLGEPTMNYLGYSYGTWLGTWYAATFPGKVNRMVLDSVAAVDSPTLQQTWDLQPLTRDRAFQEQLMPYVARHDDVYGRGTDPMAIRQLWERAGGTRLGMGPFMFGWYILGALYDTENYGVAAAAVDYVIDYYEQWNGWTPEQLLADATAKLLARPELTAGQRAYVEEAAAKARAALKAGAKPAESASEYTYDVDYVFEAIRCQDGQWNQNVGYWRAFSDRLTRDAPLVAPYMQDPPACAYWPTTNAMPAVDQKTFPKVLMLQSELDVATAYEGALSAARHLPGARMISVDNEGSHGVFPYYTTCVDDRVHAYLLDGVLPGDKFTACQAVPLPGETTVHEVGGSLQPKGAVRTQLISDDMRAANKMLKRMLRTEPGPSYPE</sequence>
<organism evidence="6 7">
    <name type="scientific">Nonomuraea turkmeniaca</name>
    <dbReference type="NCBI Taxonomy" id="103838"/>
    <lineage>
        <taxon>Bacteria</taxon>
        <taxon>Bacillati</taxon>
        <taxon>Actinomycetota</taxon>
        <taxon>Actinomycetes</taxon>
        <taxon>Streptosporangiales</taxon>
        <taxon>Streptosporangiaceae</taxon>
        <taxon>Nonomuraea</taxon>
    </lineage>
</organism>
<dbReference type="GO" id="GO:0016787">
    <property type="term" value="F:hydrolase activity"/>
    <property type="evidence" value="ECO:0007669"/>
    <property type="project" value="UniProtKB-KW"/>
</dbReference>
<dbReference type="Proteomes" id="UP000309128">
    <property type="component" value="Unassembled WGS sequence"/>
</dbReference>
<evidence type="ECO:0000256" key="3">
    <source>
        <dbReference type="ARBA" id="ARBA00022801"/>
    </source>
</evidence>
<evidence type="ECO:0000256" key="2">
    <source>
        <dbReference type="ARBA" id="ARBA00022729"/>
    </source>
</evidence>
<feature type="domain" description="Peptidase S33 tripeptidyl aminopeptidase-like C-terminal" evidence="5">
    <location>
        <begin position="453"/>
        <end position="545"/>
    </location>
</feature>
<dbReference type="Pfam" id="PF00561">
    <property type="entry name" value="Abhydrolase_1"/>
    <property type="match status" value="1"/>
</dbReference>
<dbReference type="OrthoDB" id="3930934at2"/>
<dbReference type="Gene3D" id="3.40.50.1820">
    <property type="entry name" value="alpha/beta hydrolase"/>
    <property type="match status" value="1"/>
</dbReference>
<dbReference type="Pfam" id="PF08386">
    <property type="entry name" value="Abhydrolase_4"/>
    <property type="match status" value="1"/>
</dbReference>
<dbReference type="PANTHER" id="PTHR43248">
    <property type="entry name" value="2-SUCCINYL-6-HYDROXY-2,4-CYCLOHEXADIENE-1-CARBOXYLATE SYNTHASE"/>
    <property type="match status" value="1"/>
</dbReference>
<comment type="similarity">
    <text evidence="1">Belongs to the peptidase S33 family.</text>
</comment>
<dbReference type="EMBL" id="VCKY01000051">
    <property type="protein sequence ID" value="TMR20878.1"/>
    <property type="molecule type" value="Genomic_DNA"/>
</dbReference>
<dbReference type="SUPFAM" id="SSF53474">
    <property type="entry name" value="alpha/beta-Hydrolases"/>
    <property type="match status" value="1"/>
</dbReference>
<keyword evidence="3 6" id="KW-0378">Hydrolase</keyword>
<name>A0A5S4FJF9_9ACTN</name>
<protein>
    <submittedName>
        <fullName evidence="6">Alpha/beta hydrolase</fullName>
    </submittedName>
</protein>
<evidence type="ECO:0000259" key="5">
    <source>
        <dbReference type="Pfam" id="PF08386"/>
    </source>
</evidence>
<accession>A0A5S4FJF9</accession>